<gene>
    <name evidence="5" type="ORF">H4O21_09395</name>
</gene>
<protein>
    <submittedName>
        <fullName evidence="5">ATP-binding cassette domain-containing protein</fullName>
    </submittedName>
</protein>
<dbReference type="Proteomes" id="UP000565262">
    <property type="component" value="Unassembled WGS sequence"/>
</dbReference>
<comment type="caution">
    <text evidence="5">The sequence shown here is derived from an EMBL/GenBank/DDBJ whole genome shotgun (WGS) entry which is preliminary data.</text>
</comment>
<accession>A0A839IN00</accession>
<dbReference type="InterPro" id="IPR003439">
    <property type="entry name" value="ABC_transporter-like_ATP-bd"/>
</dbReference>
<dbReference type="GO" id="GO:0016887">
    <property type="term" value="F:ATP hydrolysis activity"/>
    <property type="evidence" value="ECO:0007669"/>
    <property type="project" value="InterPro"/>
</dbReference>
<reference evidence="5 6" key="1">
    <citation type="submission" date="2020-08" db="EMBL/GenBank/DDBJ databases">
        <title>Oceanospirillum sp. nov. isolated from marine sediment.</title>
        <authorList>
            <person name="Ji X."/>
        </authorList>
    </citation>
    <scope>NUCLEOTIDE SEQUENCE [LARGE SCALE GENOMIC DNA]</scope>
    <source>
        <strain evidence="5 6">D5</strain>
    </source>
</reference>
<dbReference type="InterPro" id="IPR027417">
    <property type="entry name" value="P-loop_NTPase"/>
</dbReference>
<dbReference type="PANTHER" id="PTHR43038">
    <property type="entry name" value="ATP-BINDING CASSETTE, SUB-FAMILY H, MEMBER 1"/>
    <property type="match status" value="1"/>
</dbReference>
<feature type="compositionally biased region" description="Polar residues" evidence="3">
    <location>
        <begin position="256"/>
        <end position="272"/>
    </location>
</feature>
<evidence type="ECO:0000259" key="4">
    <source>
        <dbReference type="PROSITE" id="PS50893"/>
    </source>
</evidence>
<dbReference type="SUPFAM" id="SSF52540">
    <property type="entry name" value="P-loop containing nucleoside triphosphate hydrolases"/>
    <property type="match status" value="1"/>
</dbReference>
<dbReference type="InterPro" id="IPR003593">
    <property type="entry name" value="AAA+_ATPase"/>
</dbReference>
<dbReference type="InterPro" id="IPR022467">
    <property type="entry name" value="ABC_transprt_ATP-bd_su_PQQ"/>
</dbReference>
<feature type="region of interest" description="Disordered" evidence="3">
    <location>
        <begin position="251"/>
        <end position="272"/>
    </location>
</feature>
<dbReference type="PROSITE" id="PS50893">
    <property type="entry name" value="ABC_TRANSPORTER_2"/>
    <property type="match status" value="1"/>
</dbReference>
<evidence type="ECO:0000313" key="6">
    <source>
        <dbReference type="Proteomes" id="UP000565262"/>
    </source>
</evidence>
<evidence type="ECO:0000256" key="3">
    <source>
        <dbReference type="SAM" id="MobiDB-lite"/>
    </source>
</evidence>
<evidence type="ECO:0000256" key="2">
    <source>
        <dbReference type="ARBA" id="ARBA00022840"/>
    </source>
</evidence>
<dbReference type="Gene3D" id="3.40.50.300">
    <property type="entry name" value="P-loop containing nucleotide triphosphate hydrolases"/>
    <property type="match status" value="1"/>
</dbReference>
<dbReference type="AlphaFoldDB" id="A0A839IN00"/>
<sequence length="272" mass="30074">MTTDPFSADYPALISIRNLSHNYGKLQALKTLDYDIFTGQFNALLGANGAGKSTLFNLLAGLLRPQQGQFDYLNQPMTSPGADYLANLGIVFQQSTLDPDLTVGQNLHYHASLHGFSRKQARSRIEEELERLNLQDRIKDTVRSLNGGHKRRVEIARALLHQPGFLMLDEATVGLDLSTRKQLTQYLHQRCKQEGLTVLWTTHLIEEIEASDPVMVLHKGTARFSGISHQVIQDAGVADLTDLIEQLTASHAPETITGSETANNSGKTNQSI</sequence>
<dbReference type="NCBIfam" id="TIGR03864">
    <property type="entry name" value="PQQ_ABC_ATP"/>
    <property type="match status" value="1"/>
</dbReference>
<keyword evidence="1" id="KW-0547">Nucleotide-binding</keyword>
<evidence type="ECO:0000256" key="1">
    <source>
        <dbReference type="ARBA" id="ARBA00022741"/>
    </source>
</evidence>
<dbReference type="Pfam" id="PF00005">
    <property type="entry name" value="ABC_tran"/>
    <property type="match status" value="1"/>
</dbReference>
<proteinExistence type="predicted"/>
<keyword evidence="6" id="KW-1185">Reference proteome</keyword>
<dbReference type="SMART" id="SM00382">
    <property type="entry name" value="AAA"/>
    <property type="match status" value="1"/>
</dbReference>
<name>A0A839IN00_9GAMM</name>
<feature type="domain" description="ABC transporter" evidence="4">
    <location>
        <begin position="14"/>
        <end position="244"/>
    </location>
</feature>
<keyword evidence="2 5" id="KW-0067">ATP-binding</keyword>
<dbReference type="EMBL" id="JACJFM010000009">
    <property type="protein sequence ID" value="MBB1486823.1"/>
    <property type="molecule type" value="Genomic_DNA"/>
</dbReference>
<dbReference type="GO" id="GO:0005524">
    <property type="term" value="F:ATP binding"/>
    <property type="evidence" value="ECO:0007669"/>
    <property type="project" value="UniProtKB-KW"/>
</dbReference>
<dbReference type="RefSeq" id="WP_182808599.1">
    <property type="nucleotide sequence ID" value="NZ_JACJFM010000009.1"/>
</dbReference>
<dbReference type="PANTHER" id="PTHR43038:SF3">
    <property type="entry name" value="ABC TRANSPORTER G FAMILY MEMBER 20 ISOFORM X1"/>
    <property type="match status" value="1"/>
</dbReference>
<evidence type="ECO:0000313" key="5">
    <source>
        <dbReference type="EMBL" id="MBB1486823.1"/>
    </source>
</evidence>
<organism evidence="5 6">
    <name type="scientific">Oceanospirillum sediminis</name>
    <dbReference type="NCBI Taxonomy" id="2760088"/>
    <lineage>
        <taxon>Bacteria</taxon>
        <taxon>Pseudomonadati</taxon>
        <taxon>Pseudomonadota</taxon>
        <taxon>Gammaproteobacteria</taxon>
        <taxon>Oceanospirillales</taxon>
        <taxon>Oceanospirillaceae</taxon>
        <taxon>Oceanospirillum</taxon>
    </lineage>
</organism>